<protein>
    <submittedName>
        <fullName evidence="3">Uncharacterized protein</fullName>
    </submittedName>
</protein>
<feature type="chain" id="PRO_5032492854" evidence="2">
    <location>
        <begin position="19"/>
        <end position="588"/>
    </location>
</feature>
<name>A0A811RVS2_9POAL</name>
<gene>
    <name evidence="3" type="ORF">NCGR_LOCUS58120</name>
</gene>
<dbReference type="InterPro" id="IPR001969">
    <property type="entry name" value="Aspartic_peptidase_AS"/>
</dbReference>
<dbReference type="PROSITE" id="PS00141">
    <property type="entry name" value="ASP_PROTEASE"/>
    <property type="match status" value="1"/>
</dbReference>
<feature type="region of interest" description="Disordered" evidence="1">
    <location>
        <begin position="259"/>
        <end position="297"/>
    </location>
</feature>
<dbReference type="Proteomes" id="UP000604825">
    <property type="component" value="Unassembled WGS sequence"/>
</dbReference>
<sequence>MLPFFLLLPPIPLAPTVGANTERQARDIAVDQHLGSLEEFVSGVPERAAEEDRRLVLLEQRAASTHRRAEAFDLRVAQLEDYTNSQYTAAVVVDNWGAHFDERVSDLEHRMNELELIRLYEIWDERVSALETVVVDLEAWRPGVDGFIDDTRLKMLRLTKQWDRAMLETPAPPVLLVLPESIAERSPAGQMIDWPKGHGVESTTQERNYGSVTTIVPTQPMARNHFEMYSVHPSVWIRIATHHFTHAAALYSPKSTTIKGALPLPPPPPRPALLPAPIERRAGDDKKPGNQPARLDDKLSMLRSFRKARGLCVRCGDKWVPGHKCAATPQLHALQKVWEMCQEYFSESDSASPQDDTPSPSSEMFLMLSSAAVSGQSAPRTMQFQGSIYGQTVLILIDSGSSHSFLNAALTPHMPGIQQLSAPVTSLQNHKFHSNLRLLPLASYDMIIGMDWLEAFSPMKGLSPESEKCSVLQLYQIAADSSGSSAQTMLPESTAGSRASDIGCGVWCDTVGVDPSPLWSNLVRSTADPVRVAVLVEQQGADETEALPGPCGPDLASGPPSAVLVDVVDMPPSCASRSPLRHAIGVVP</sequence>
<dbReference type="InterPro" id="IPR021109">
    <property type="entry name" value="Peptidase_aspartic_dom_sf"/>
</dbReference>
<accession>A0A811RVS2</accession>
<feature type="compositionally biased region" description="Basic and acidic residues" evidence="1">
    <location>
        <begin position="278"/>
        <end position="297"/>
    </location>
</feature>
<evidence type="ECO:0000256" key="1">
    <source>
        <dbReference type="SAM" id="MobiDB-lite"/>
    </source>
</evidence>
<dbReference type="AlphaFoldDB" id="A0A811RVS2"/>
<keyword evidence="4" id="KW-1185">Reference proteome</keyword>
<dbReference type="GO" id="GO:0006508">
    <property type="term" value="P:proteolysis"/>
    <property type="evidence" value="ECO:0007669"/>
    <property type="project" value="InterPro"/>
</dbReference>
<feature type="signal peptide" evidence="2">
    <location>
        <begin position="1"/>
        <end position="18"/>
    </location>
</feature>
<evidence type="ECO:0000313" key="3">
    <source>
        <dbReference type="EMBL" id="CAD6334022.1"/>
    </source>
</evidence>
<dbReference type="GO" id="GO:0004190">
    <property type="term" value="F:aspartic-type endopeptidase activity"/>
    <property type="evidence" value="ECO:0007669"/>
    <property type="project" value="InterPro"/>
</dbReference>
<keyword evidence="2" id="KW-0732">Signal</keyword>
<evidence type="ECO:0000313" key="4">
    <source>
        <dbReference type="Proteomes" id="UP000604825"/>
    </source>
</evidence>
<dbReference type="EMBL" id="CAJGYO010000017">
    <property type="protein sequence ID" value="CAD6334022.1"/>
    <property type="molecule type" value="Genomic_DNA"/>
</dbReference>
<dbReference type="CDD" id="cd00303">
    <property type="entry name" value="retropepsin_like"/>
    <property type="match status" value="1"/>
</dbReference>
<comment type="caution">
    <text evidence="3">The sequence shown here is derived from an EMBL/GenBank/DDBJ whole genome shotgun (WGS) entry which is preliminary data.</text>
</comment>
<dbReference type="OrthoDB" id="696591at2759"/>
<organism evidence="3 4">
    <name type="scientific">Miscanthus lutarioriparius</name>
    <dbReference type="NCBI Taxonomy" id="422564"/>
    <lineage>
        <taxon>Eukaryota</taxon>
        <taxon>Viridiplantae</taxon>
        <taxon>Streptophyta</taxon>
        <taxon>Embryophyta</taxon>
        <taxon>Tracheophyta</taxon>
        <taxon>Spermatophyta</taxon>
        <taxon>Magnoliopsida</taxon>
        <taxon>Liliopsida</taxon>
        <taxon>Poales</taxon>
        <taxon>Poaceae</taxon>
        <taxon>PACMAD clade</taxon>
        <taxon>Panicoideae</taxon>
        <taxon>Andropogonodae</taxon>
        <taxon>Andropogoneae</taxon>
        <taxon>Saccharinae</taxon>
        <taxon>Miscanthus</taxon>
    </lineage>
</organism>
<reference evidence="3" key="1">
    <citation type="submission" date="2020-10" db="EMBL/GenBank/DDBJ databases">
        <authorList>
            <person name="Han B."/>
            <person name="Lu T."/>
            <person name="Zhao Q."/>
            <person name="Huang X."/>
            <person name="Zhao Y."/>
        </authorList>
    </citation>
    <scope>NUCLEOTIDE SEQUENCE</scope>
</reference>
<dbReference type="SUPFAM" id="SSF50630">
    <property type="entry name" value="Acid proteases"/>
    <property type="match status" value="1"/>
</dbReference>
<proteinExistence type="predicted"/>
<evidence type="ECO:0000256" key="2">
    <source>
        <dbReference type="SAM" id="SignalP"/>
    </source>
</evidence>
<dbReference type="Pfam" id="PF08284">
    <property type="entry name" value="RVP_2"/>
    <property type="match status" value="1"/>
</dbReference>
<feature type="compositionally biased region" description="Pro residues" evidence="1">
    <location>
        <begin position="263"/>
        <end position="274"/>
    </location>
</feature>